<dbReference type="SMART" id="SM00906">
    <property type="entry name" value="Fungal_trans"/>
    <property type="match status" value="1"/>
</dbReference>
<dbReference type="GeneID" id="89936768"/>
<dbReference type="PANTHER" id="PTHR46910">
    <property type="entry name" value="TRANSCRIPTION FACTOR PDR1"/>
    <property type="match status" value="1"/>
</dbReference>
<evidence type="ECO:0000259" key="5">
    <source>
        <dbReference type="PROSITE" id="PS50048"/>
    </source>
</evidence>
<reference evidence="6" key="2">
    <citation type="submission" date="2023-05" db="EMBL/GenBank/DDBJ databases">
        <authorList>
            <consortium name="Lawrence Berkeley National Laboratory"/>
            <person name="Steindorff A."/>
            <person name="Hensen N."/>
            <person name="Bonometti L."/>
            <person name="Westerberg I."/>
            <person name="Brannstrom I.O."/>
            <person name="Guillou S."/>
            <person name="Cros-Aarteil S."/>
            <person name="Calhoun S."/>
            <person name="Haridas S."/>
            <person name="Kuo A."/>
            <person name="Mondo S."/>
            <person name="Pangilinan J."/>
            <person name="Riley R."/>
            <person name="Labutti K."/>
            <person name="Andreopoulos B."/>
            <person name="Lipzen A."/>
            <person name="Chen C."/>
            <person name="Yanf M."/>
            <person name="Daum C."/>
            <person name="Ng V."/>
            <person name="Clum A."/>
            <person name="Ohm R."/>
            <person name="Martin F."/>
            <person name="Silar P."/>
            <person name="Natvig D."/>
            <person name="Lalanne C."/>
            <person name="Gautier V."/>
            <person name="Ament-Velasquez S.L."/>
            <person name="Kruys A."/>
            <person name="Hutchinson M.I."/>
            <person name="Powell A.J."/>
            <person name="Barry K."/>
            <person name="Miller A.N."/>
            <person name="Grigoriev I.V."/>
            <person name="Debuchy R."/>
            <person name="Gladieux P."/>
            <person name="Thoren M.H."/>
            <person name="Johannesson H."/>
        </authorList>
    </citation>
    <scope>NUCLEOTIDE SEQUENCE</scope>
    <source>
        <strain evidence="6">CBS 508.74</strain>
    </source>
</reference>
<dbReference type="Gene3D" id="4.10.240.10">
    <property type="entry name" value="Zn(2)-C6 fungal-type DNA-binding domain"/>
    <property type="match status" value="1"/>
</dbReference>
<dbReference type="InterPro" id="IPR036864">
    <property type="entry name" value="Zn2-C6_fun-type_DNA-bd_sf"/>
</dbReference>
<organism evidence="6 7">
    <name type="scientific">Canariomyces notabilis</name>
    <dbReference type="NCBI Taxonomy" id="2074819"/>
    <lineage>
        <taxon>Eukaryota</taxon>
        <taxon>Fungi</taxon>
        <taxon>Dikarya</taxon>
        <taxon>Ascomycota</taxon>
        <taxon>Pezizomycotina</taxon>
        <taxon>Sordariomycetes</taxon>
        <taxon>Sordariomycetidae</taxon>
        <taxon>Sordariales</taxon>
        <taxon>Chaetomiaceae</taxon>
        <taxon>Canariomyces</taxon>
    </lineage>
</organism>
<dbReference type="InterPro" id="IPR050987">
    <property type="entry name" value="AtrR-like"/>
</dbReference>
<reference evidence="6" key="1">
    <citation type="journal article" date="2023" name="Mol. Phylogenet. Evol.">
        <title>Genome-scale phylogeny and comparative genomics of the fungal order Sordariales.</title>
        <authorList>
            <person name="Hensen N."/>
            <person name="Bonometti L."/>
            <person name="Westerberg I."/>
            <person name="Brannstrom I.O."/>
            <person name="Guillou S."/>
            <person name="Cros-Aarteil S."/>
            <person name="Calhoun S."/>
            <person name="Haridas S."/>
            <person name="Kuo A."/>
            <person name="Mondo S."/>
            <person name="Pangilinan J."/>
            <person name="Riley R."/>
            <person name="LaButti K."/>
            <person name="Andreopoulos B."/>
            <person name="Lipzen A."/>
            <person name="Chen C."/>
            <person name="Yan M."/>
            <person name="Daum C."/>
            <person name="Ng V."/>
            <person name="Clum A."/>
            <person name="Steindorff A."/>
            <person name="Ohm R.A."/>
            <person name="Martin F."/>
            <person name="Silar P."/>
            <person name="Natvig D.O."/>
            <person name="Lalanne C."/>
            <person name="Gautier V."/>
            <person name="Ament-Velasquez S.L."/>
            <person name="Kruys A."/>
            <person name="Hutchinson M.I."/>
            <person name="Powell A.J."/>
            <person name="Barry K."/>
            <person name="Miller A.N."/>
            <person name="Grigoriev I.V."/>
            <person name="Debuchy R."/>
            <person name="Gladieux P."/>
            <person name="Hiltunen Thoren M."/>
            <person name="Johannesson H."/>
        </authorList>
    </citation>
    <scope>NUCLEOTIDE SEQUENCE</scope>
    <source>
        <strain evidence="6">CBS 508.74</strain>
    </source>
</reference>
<dbReference type="SMART" id="SM00066">
    <property type="entry name" value="GAL4"/>
    <property type="match status" value="1"/>
</dbReference>
<evidence type="ECO:0000256" key="3">
    <source>
        <dbReference type="SAM" id="MobiDB-lite"/>
    </source>
</evidence>
<evidence type="ECO:0000313" key="6">
    <source>
        <dbReference type="EMBL" id="KAK4112867.1"/>
    </source>
</evidence>
<dbReference type="CDD" id="cd12148">
    <property type="entry name" value="fungal_TF_MHR"/>
    <property type="match status" value="1"/>
</dbReference>
<dbReference type="CDD" id="cd00067">
    <property type="entry name" value="GAL4"/>
    <property type="match status" value="1"/>
</dbReference>
<feature type="transmembrane region" description="Helical" evidence="4">
    <location>
        <begin position="561"/>
        <end position="582"/>
    </location>
</feature>
<dbReference type="PANTHER" id="PTHR46910:SF5">
    <property type="entry name" value="ZN(II)2CYS6 TRANSCRIPTION FACTOR (EUROFUNG)"/>
    <property type="match status" value="1"/>
</dbReference>
<keyword evidence="4" id="KW-1133">Transmembrane helix</keyword>
<keyword evidence="4" id="KW-0812">Transmembrane</keyword>
<evidence type="ECO:0000256" key="1">
    <source>
        <dbReference type="ARBA" id="ARBA00022723"/>
    </source>
</evidence>
<sequence length="728" mass="81297">MDDPDAIEYDDCSPPATAVHHTRVPRACDACRVRKIRCDRESPCAHCVQSKIECTQSKTRQREKRTRVLLSRQYENKIDSIDRRLGAVVGLLEELRTKLPSRTPASSGGASTTKSSPLNPVTAISHGSHATPISRASPAGISGPVVEGESSLTAHSAFAKDLLQKVVSKESRPEFRERIDDLHHMVEVMKLQPAADEMAYPLAKPMSLVVRGGCQLPPIEKTLEVLKLAKCHSQHSIAWIFELFKGNNFPETCLSVHMADEYEYHTPRFTIGNALLHYLFLTYSYVIPEKRDDYLGMSRICATNIETALSNLPLHLPASEDMITALCLGVFTAVELAKASLAWTLSSKASELCQALGYHRIGTYKNSLPDDAERKQTLFWIVYTLDKSLSLRLGRSSTIQEYDITLPGPREDGPGVRPKEASTSAWFDIWVSISRLHGQIYELLYCPEALAQPREVREFRMQLLVGRLDQLDALTYQTRAAWVNHSKNVLSENITDFVTLSDDVLHLSTRTLILRAVPNPAGCPTTFTETCIQAAQDTLARHQECMAVIERTRDPGMLAAYMNWTILYAPFVPFIVLFCHVIETKDSMDLGRLEAFNASVQPHHATSEAVDKLRHLFQILYSVAAQYVHSVGGGGSREEQQANQVDPPLAALFPFHAEQLGPGSLPDQMGGHNNQLFQRGVNPMIWMSNEAQLENWLYNKILAKTLEKEAIFRSSIPLYALPAPSIQR</sequence>
<evidence type="ECO:0000256" key="4">
    <source>
        <dbReference type="SAM" id="Phobius"/>
    </source>
</evidence>
<comment type="caution">
    <text evidence="6">The sequence shown here is derived from an EMBL/GenBank/DDBJ whole genome shotgun (WGS) entry which is preliminary data.</text>
</comment>
<dbReference type="SUPFAM" id="SSF57701">
    <property type="entry name" value="Zn2/Cys6 DNA-binding domain"/>
    <property type="match status" value="1"/>
</dbReference>
<keyword evidence="2" id="KW-0539">Nucleus</keyword>
<feature type="compositionally biased region" description="Low complexity" evidence="3">
    <location>
        <begin position="100"/>
        <end position="117"/>
    </location>
</feature>
<proteinExistence type="predicted"/>
<evidence type="ECO:0000313" key="7">
    <source>
        <dbReference type="Proteomes" id="UP001302812"/>
    </source>
</evidence>
<dbReference type="Pfam" id="PF04082">
    <property type="entry name" value="Fungal_trans"/>
    <property type="match status" value="1"/>
</dbReference>
<dbReference type="PROSITE" id="PS50048">
    <property type="entry name" value="ZN2_CY6_FUNGAL_2"/>
    <property type="match status" value="1"/>
</dbReference>
<dbReference type="Proteomes" id="UP001302812">
    <property type="component" value="Unassembled WGS sequence"/>
</dbReference>
<gene>
    <name evidence="6" type="ORF">N656DRAFT_731328</name>
</gene>
<feature type="domain" description="Zn(2)-C6 fungal-type" evidence="5">
    <location>
        <begin position="27"/>
        <end position="56"/>
    </location>
</feature>
<dbReference type="GO" id="GO:0008270">
    <property type="term" value="F:zinc ion binding"/>
    <property type="evidence" value="ECO:0007669"/>
    <property type="project" value="InterPro"/>
</dbReference>
<accession>A0AAN6YSV2</accession>
<name>A0AAN6YSV2_9PEZI</name>
<protein>
    <recommendedName>
        <fullName evidence="5">Zn(2)-C6 fungal-type domain-containing protein</fullName>
    </recommendedName>
</protein>
<dbReference type="InterPro" id="IPR001138">
    <property type="entry name" value="Zn2Cys6_DnaBD"/>
</dbReference>
<dbReference type="GO" id="GO:0006351">
    <property type="term" value="P:DNA-templated transcription"/>
    <property type="evidence" value="ECO:0007669"/>
    <property type="project" value="InterPro"/>
</dbReference>
<keyword evidence="7" id="KW-1185">Reference proteome</keyword>
<keyword evidence="4" id="KW-0472">Membrane</keyword>
<keyword evidence="1" id="KW-0479">Metal-binding</keyword>
<feature type="region of interest" description="Disordered" evidence="3">
    <location>
        <begin position="100"/>
        <end position="135"/>
    </location>
</feature>
<dbReference type="GO" id="GO:0000981">
    <property type="term" value="F:DNA-binding transcription factor activity, RNA polymerase II-specific"/>
    <property type="evidence" value="ECO:0007669"/>
    <property type="project" value="InterPro"/>
</dbReference>
<dbReference type="PROSITE" id="PS00463">
    <property type="entry name" value="ZN2_CY6_FUNGAL_1"/>
    <property type="match status" value="1"/>
</dbReference>
<dbReference type="Pfam" id="PF00172">
    <property type="entry name" value="Zn_clus"/>
    <property type="match status" value="1"/>
</dbReference>
<dbReference type="InterPro" id="IPR007219">
    <property type="entry name" value="XnlR_reg_dom"/>
</dbReference>
<evidence type="ECO:0000256" key="2">
    <source>
        <dbReference type="ARBA" id="ARBA00023242"/>
    </source>
</evidence>
<dbReference type="EMBL" id="MU853341">
    <property type="protein sequence ID" value="KAK4112867.1"/>
    <property type="molecule type" value="Genomic_DNA"/>
</dbReference>
<dbReference type="AlphaFoldDB" id="A0AAN6YSV2"/>
<dbReference type="GO" id="GO:0003677">
    <property type="term" value="F:DNA binding"/>
    <property type="evidence" value="ECO:0007669"/>
    <property type="project" value="InterPro"/>
</dbReference>
<dbReference type="RefSeq" id="XP_064670437.1">
    <property type="nucleotide sequence ID" value="XM_064812643.1"/>
</dbReference>